<sequence length="80" mass="9759">MDDIRNSHKFFIINMPDMFGKLSYRRPCWWQLKTSCIHVSRYLIAEIFYHICPIIEGYELHIILKMIVVGRKFHNEMVDR</sequence>
<reference evidence="1" key="1">
    <citation type="submission" date="2015-12" db="EMBL/GenBank/DDBJ databases">
        <title>Gene expression during late stages of embryo sac development: a critical building block for successful pollen-pistil interactions.</title>
        <authorList>
            <person name="Liu Y."/>
            <person name="Joly V."/>
            <person name="Sabar M."/>
            <person name="Matton D.P."/>
        </authorList>
    </citation>
    <scope>NUCLEOTIDE SEQUENCE</scope>
</reference>
<accession>A0A0V0GLU8</accession>
<proteinExistence type="predicted"/>
<dbReference type="AlphaFoldDB" id="A0A0V0GLU8"/>
<evidence type="ECO:0000313" key="1">
    <source>
        <dbReference type="EMBL" id="JAP08256.1"/>
    </source>
</evidence>
<name>A0A0V0GLU8_SOLCH</name>
<organism evidence="1">
    <name type="scientific">Solanum chacoense</name>
    <name type="common">Chaco potato</name>
    <dbReference type="NCBI Taxonomy" id="4108"/>
    <lineage>
        <taxon>Eukaryota</taxon>
        <taxon>Viridiplantae</taxon>
        <taxon>Streptophyta</taxon>
        <taxon>Embryophyta</taxon>
        <taxon>Tracheophyta</taxon>
        <taxon>Spermatophyta</taxon>
        <taxon>Magnoliopsida</taxon>
        <taxon>eudicotyledons</taxon>
        <taxon>Gunneridae</taxon>
        <taxon>Pentapetalae</taxon>
        <taxon>asterids</taxon>
        <taxon>lamiids</taxon>
        <taxon>Solanales</taxon>
        <taxon>Solanaceae</taxon>
        <taxon>Solanoideae</taxon>
        <taxon>Solaneae</taxon>
        <taxon>Solanum</taxon>
    </lineage>
</organism>
<dbReference type="EMBL" id="GEDG01037231">
    <property type="protein sequence ID" value="JAP08256.1"/>
    <property type="molecule type" value="Transcribed_RNA"/>
</dbReference>
<protein>
    <submittedName>
        <fullName evidence="1">Putative ovule protein</fullName>
    </submittedName>
</protein>